<feature type="transmembrane region" description="Helical" evidence="11">
    <location>
        <begin position="269"/>
        <end position="288"/>
    </location>
</feature>
<dbReference type="InterPro" id="IPR004358">
    <property type="entry name" value="Sig_transdc_His_kin-like_C"/>
</dbReference>
<dbReference type="Gene3D" id="1.10.287.130">
    <property type="match status" value="1"/>
</dbReference>
<dbReference type="SUPFAM" id="SSF55874">
    <property type="entry name" value="ATPase domain of HSP90 chaperone/DNA topoisomerase II/histidine kinase"/>
    <property type="match status" value="1"/>
</dbReference>
<dbReference type="InterPro" id="IPR036890">
    <property type="entry name" value="HATPase_C_sf"/>
</dbReference>
<dbReference type="SUPFAM" id="SSF55785">
    <property type="entry name" value="PYP-like sensor domain (PAS domain)"/>
    <property type="match status" value="3"/>
</dbReference>
<feature type="transmembrane region" description="Helical" evidence="11">
    <location>
        <begin position="157"/>
        <end position="179"/>
    </location>
</feature>
<evidence type="ECO:0000256" key="6">
    <source>
        <dbReference type="ARBA" id="ARBA00022679"/>
    </source>
</evidence>
<dbReference type="PROSITE" id="PS50109">
    <property type="entry name" value="HIS_KIN"/>
    <property type="match status" value="1"/>
</dbReference>
<dbReference type="Proteomes" id="UP001230156">
    <property type="component" value="Unassembled WGS sequence"/>
</dbReference>
<keyword evidence="7 11" id="KW-0812">Transmembrane</keyword>
<keyword evidence="4" id="KW-1003">Cell membrane</keyword>
<dbReference type="PANTHER" id="PTHR43047:SF63">
    <property type="entry name" value="HISTIDINE KINASE"/>
    <property type="match status" value="1"/>
</dbReference>
<reference evidence="15" key="1">
    <citation type="submission" date="2023-08" db="EMBL/GenBank/DDBJ databases">
        <title>Rhodospirillaceae gen. nov., a novel taxon isolated from the Yangtze River Yuezi River estuary sludge.</title>
        <authorList>
            <person name="Ruan L."/>
        </authorList>
    </citation>
    <scope>NUCLEOTIDE SEQUENCE [LARGE SCALE GENOMIC DNA]</scope>
    <source>
        <strain evidence="15">R-7</strain>
    </source>
</reference>
<keyword evidence="9 11" id="KW-1133">Transmembrane helix</keyword>
<feature type="transmembrane region" description="Helical" evidence="11">
    <location>
        <begin position="12"/>
        <end position="36"/>
    </location>
</feature>
<evidence type="ECO:0000256" key="10">
    <source>
        <dbReference type="ARBA" id="ARBA00023136"/>
    </source>
</evidence>
<feature type="domain" description="CHASE" evidence="13">
    <location>
        <begin position="424"/>
        <end position="527"/>
    </location>
</feature>
<evidence type="ECO:0000256" key="2">
    <source>
        <dbReference type="ARBA" id="ARBA00004651"/>
    </source>
</evidence>
<feature type="transmembrane region" description="Helical" evidence="11">
    <location>
        <begin position="42"/>
        <end position="60"/>
    </location>
</feature>
<evidence type="ECO:0000256" key="5">
    <source>
        <dbReference type="ARBA" id="ARBA00022553"/>
    </source>
</evidence>
<feature type="transmembrane region" description="Helical" evidence="11">
    <location>
        <begin position="216"/>
        <end position="232"/>
    </location>
</feature>
<dbReference type="EC" id="2.7.13.3" evidence="3"/>
<dbReference type="SUPFAM" id="SSF47384">
    <property type="entry name" value="Homodimeric domain of signal transducing histidine kinase"/>
    <property type="match status" value="1"/>
</dbReference>
<feature type="transmembrane region" description="Helical" evidence="11">
    <location>
        <begin position="191"/>
        <end position="210"/>
    </location>
</feature>
<dbReference type="SMART" id="SM00388">
    <property type="entry name" value="HisKA"/>
    <property type="match status" value="1"/>
</dbReference>
<dbReference type="Pfam" id="PF03924">
    <property type="entry name" value="CHASE"/>
    <property type="match status" value="1"/>
</dbReference>
<comment type="catalytic activity">
    <reaction evidence="1">
        <text>ATP + protein L-histidine = ADP + protein N-phospho-L-histidine.</text>
        <dbReference type="EC" id="2.7.13.3"/>
    </reaction>
</comment>
<keyword evidence="6" id="KW-0808">Transferase</keyword>
<dbReference type="Gene3D" id="3.30.565.10">
    <property type="entry name" value="Histidine kinase-like ATPase, C-terminal domain"/>
    <property type="match status" value="1"/>
</dbReference>
<keyword evidence="15" id="KW-1185">Reference proteome</keyword>
<evidence type="ECO:0000256" key="7">
    <source>
        <dbReference type="ARBA" id="ARBA00022692"/>
    </source>
</evidence>
<dbReference type="InterPro" id="IPR003594">
    <property type="entry name" value="HATPase_dom"/>
</dbReference>
<dbReference type="Pfam" id="PF12860">
    <property type="entry name" value="PAS_7"/>
    <property type="match status" value="3"/>
</dbReference>
<comment type="caution">
    <text evidence="14">The sequence shown here is derived from an EMBL/GenBank/DDBJ whole genome shotgun (WGS) entry which is preliminary data.</text>
</comment>
<evidence type="ECO:0000313" key="15">
    <source>
        <dbReference type="Proteomes" id="UP001230156"/>
    </source>
</evidence>
<proteinExistence type="predicted"/>
<feature type="transmembrane region" description="Helical" evidence="11">
    <location>
        <begin position="295"/>
        <end position="314"/>
    </location>
</feature>
<evidence type="ECO:0000313" key="14">
    <source>
        <dbReference type="EMBL" id="MDQ7251605.1"/>
    </source>
</evidence>
<dbReference type="RefSeq" id="WP_379962175.1">
    <property type="nucleotide sequence ID" value="NZ_JAUYVI010000014.1"/>
</dbReference>
<dbReference type="InterPro" id="IPR005467">
    <property type="entry name" value="His_kinase_dom"/>
</dbReference>
<dbReference type="InterPro" id="IPR000014">
    <property type="entry name" value="PAS"/>
</dbReference>
<dbReference type="InterPro" id="IPR006189">
    <property type="entry name" value="CHASE_dom"/>
</dbReference>
<dbReference type="PROSITE" id="PS50839">
    <property type="entry name" value="CHASE"/>
    <property type="match status" value="1"/>
</dbReference>
<dbReference type="Gene3D" id="3.30.450.20">
    <property type="entry name" value="PAS domain"/>
    <property type="match status" value="3"/>
</dbReference>
<dbReference type="InterPro" id="IPR007895">
    <property type="entry name" value="MASE1"/>
</dbReference>
<dbReference type="Gene3D" id="3.30.450.350">
    <property type="entry name" value="CHASE domain"/>
    <property type="match status" value="1"/>
</dbReference>
<evidence type="ECO:0000259" key="12">
    <source>
        <dbReference type="PROSITE" id="PS50109"/>
    </source>
</evidence>
<keyword evidence="8" id="KW-0418">Kinase</keyword>
<accession>A0ABU0YV52</accession>
<dbReference type="Pfam" id="PF00512">
    <property type="entry name" value="HisKA"/>
    <property type="match status" value="1"/>
</dbReference>
<gene>
    <name evidence="14" type="ORF">Q8A70_28215</name>
</gene>
<dbReference type="SMART" id="SM00387">
    <property type="entry name" value="HATPase_c"/>
    <property type="match status" value="1"/>
</dbReference>
<evidence type="ECO:0000256" key="1">
    <source>
        <dbReference type="ARBA" id="ARBA00000085"/>
    </source>
</evidence>
<dbReference type="InterPro" id="IPR003661">
    <property type="entry name" value="HisK_dim/P_dom"/>
</dbReference>
<dbReference type="SMART" id="SM01079">
    <property type="entry name" value="CHASE"/>
    <property type="match status" value="1"/>
</dbReference>
<dbReference type="Pfam" id="PF05231">
    <property type="entry name" value="MASE1"/>
    <property type="match status" value="1"/>
</dbReference>
<keyword evidence="5" id="KW-0597">Phosphoprotein</keyword>
<dbReference type="InterPro" id="IPR036097">
    <property type="entry name" value="HisK_dim/P_sf"/>
</dbReference>
<dbReference type="CDD" id="cd00082">
    <property type="entry name" value="HisKA"/>
    <property type="match status" value="1"/>
</dbReference>
<dbReference type="SMART" id="SM00091">
    <property type="entry name" value="PAS"/>
    <property type="match status" value="2"/>
</dbReference>
<evidence type="ECO:0000256" key="8">
    <source>
        <dbReference type="ARBA" id="ARBA00022777"/>
    </source>
</evidence>
<dbReference type="CDD" id="cd00130">
    <property type="entry name" value="PAS"/>
    <property type="match status" value="1"/>
</dbReference>
<feature type="transmembrane region" description="Helical" evidence="11">
    <location>
        <begin position="115"/>
        <end position="137"/>
    </location>
</feature>
<dbReference type="EMBL" id="JAUYVI010000014">
    <property type="protein sequence ID" value="MDQ7251605.1"/>
    <property type="molecule type" value="Genomic_DNA"/>
</dbReference>
<evidence type="ECO:0000256" key="3">
    <source>
        <dbReference type="ARBA" id="ARBA00012438"/>
    </source>
</evidence>
<sequence length="1292" mass="139775">MDLKAFSRHPKQAPISAVLVLGGLAYFAAAALGLALASLNPHAAPVAPAAGLAVALLMVFGRRAWPAVTLGALVAHGLAGNGFAVALPIAAGDTLAALAGEFIVSRNLRWHGERLPLGTALGYAAASLLAAVVSASVGLETLHLAGLLGPASGIAVWLTWWAGHALGLFLLVPALLSLAEVQWRRPSGRDARRLGALLVGAVAINAIAILDWRAGLLVFASFPLVLLAFRWFPSSVGFWLANLIAASWVNCAAWGFGPFVTSSENASLLNAQILAAALAFAAVVLADLGVRGSRWIGTVFTCGALLAALVFFASDLNRRALDQRNFNDLISKATAELEKRIGTYTDILRGGASMFAASDSITRQEWETYIDSIDLIGRYPGINGMGIVVPVKRDAVAAFRDMMRDDGLPLLAIRPIAGADIAYDEHFVIIREGPEALNHTPIGLDLASEPKRRMAAILARDFGRPMMSGAVDLAMDEGPRVGFLIFVPTYWSHRFSDTVVERRAAFRGWVHAPVVADQFFGAAFEGFGDAIEARVFDGVDTDRSAVFDSAGAQPPKEAGDRGPSVRQTSVLLNAHTLTVVWRPGPRFPSAGHSEAMLLSAAVLLIATILSALVANLQSTGARASAIAVRMTADLAASNERFRLTEARLKAAIEAMDSGFALFDADDRLILHNSTFIDAPTRAAFGDPIGHSFEEFVRFNIISPGAGIETGPDAEAWVQRRLEQHRNPSDVPFEMHLSTGQWLQVTERRTADGGYMGIWSDITSIKQAEERLTNAINAMSDGFVLYDRELNLVLCNQPWVDYAGYESPDQAIGRNLRDLLPEFPGMSVTDVLAQADPEGWPRRMLETMIDPPEQPLERQMTDGRWFSVVIRATSDGGRVGIYSDVTALRAAEARLRDAIESINEGFALFDADLRYVQFNQRLLELYPKSAPAIAVGAKLEDVLRYGAEHGEFPAVRNAKDIDTFVNDWINCFKRREPFVGEEMFADGRWALVSHRPTSDGGFVSIRSDITAQKNREIDLQAAKTELEGLTESLIATTGDLRIAREKAEEANRFKSNFLAQMTHELRTPLNAVIGFSDLIQQEIFGPVQPPRYREYVGLISNSGKHLLELINDVLDLSKIEAGRMELDLKRLDPGVLAQGAAGMFGKMAGDRGVELHCGAPASCRVMHGDERITNQIIYNLLSNAVKFTPKGGRVDLEFLEVESGVDIVVRDTGIGMSAAEVAKAMRPYGQIGSALVKNAEGTGLGLPLVKSLIELHGGRLEIESVKGQGTRMTVHFPWQPELSTEPEPKRAAS</sequence>
<feature type="transmembrane region" description="Helical" evidence="11">
    <location>
        <begin position="239"/>
        <end position="257"/>
    </location>
</feature>
<keyword evidence="10 11" id="KW-0472">Membrane</keyword>
<dbReference type="PANTHER" id="PTHR43047">
    <property type="entry name" value="TWO-COMPONENT HISTIDINE PROTEIN KINASE"/>
    <property type="match status" value="1"/>
</dbReference>
<evidence type="ECO:0000256" key="11">
    <source>
        <dbReference type="SAM" id="Phobius"/>
    </source>
</evidence>
<dbReference type="PRINTS" id="PR00344">
    <property type="entry name" value="BCTRLSENSOR"/>
</dbReference>
<comment type="subcellular location">
    <subcellularLocation>
        <location evidence="2">Cell membrane</location>
        <topology evidence="2">Multi-pass membrane protein</topology>
    </subcellularLocation>
</comment>
<dbReference type="InterPro" id="IPR035965">
    <property type="entry name" value="PAS-like_dom_sf"/>
</dbReference>
<evidence type="ECO:0000256" key="9">
    <source>
        <dbReference type="ARBA" id="ARBA00022989"/>
    </source>
</evidence>
<name>A0ABU0YV52_9PROT</name>
<evidence type="ECO:0000259" key="13">
    <source>
        <dbReference type="PROSITE" id="PS50839"/>
    </source>
</evidence>
<dbReference type="InterPro" id="IPR042240">
    <property type="entry name" value="CHASE_sf"/>
</dbReference>
<dbReference type="Pfam" id="PF02518">
    <property type="entry name" value="HATPase_c"/>
    <property type="match status" value="1"/>
</dbReference>
<evidence type="ECO:0000256" key="4">
    <source>
        <dbReference type="ARBA" id="ARBA00022475"/>
    </source>
</evidence>
<protein>
    <recommendedName>
        <fullName evidence="3">histidine kinase</fullName>
        <ecNumber evidence="3">2.7.13.3</ecNumber>
    </recommendedName>
</protein>
<feature type="domain" description="Histidine kinase" evidence="12">
    <location>
        <begin position="1059"/>
        <end position="1279"/>
    </location>
</feature>
<organism evidence="14 15">
    <name type="scientific">Dongia sedimenti</name>
    <dbReference type="NCBI Taxonomy" id="3064282"/>
    <lineage>
        <taxon>Bacteria</taxon>
        <taxon>Pseudomonadati</taxon>
        <taxon>Pseudomonadota</taxon>
        <taxon>Alphaproteobacteria</taxon>
        <taxon>Rhodospirillales</taxon>
        <taxon>Dongiaceae</taxon>
        <taxon>Dongia</taxon>
    </lineage>
</organism>